<keyword evidence="2 11" id="KW-0444">Lipid biosynthesis</keyword>
<dbReference type="GO" id="GO:0043338">
    <property type="term" value="F:CDP-2,3-bis-(O-geranylgeranyl)-sn-glycerol synthase activity"/>
    <property type="evidence" value="ECO:0007669"/>
    <property type="project" value="UniProtKB-EC"/>
</dbReference>
<evidence type="ECO:0000256" key="9">
    <source>
        <dbReference type="ARBA" id="ARBA00023209"/>
    </source>
</evidence>
<evidence type="ECO:0000256" key="1">
    <source>
        <dbReference type="ARBA" id="ARBA00022475"/>
    </source>
</evidence>
<dbReference type="Pfam" id="PF01864">
    <property type="entry name" value="CarS-like"/>
    <property type="match status" value="1"/>
</dbReference>
<evidence type="ECO:0000313" key="12">
    <source>
        <dbReference type="EMBL" id="GGL48877.1"/>
    </source>
</evidence>
<evidence type="ECO:0000256" key="4">
    <source>
        <dbReference type="ARBA" id="ARBA00022692"/>
    </source>
</evidence>
<protein>
    <recommendedName>
        <fullName evidence="11">CDP-archaeol synthase</fullName>
        <ecNumber evidence="11">2.7.7.67</ecNumber>
    </recommendedName>
    <alternativeName>
        <fullName evidence="11">CDP-2,3-bis-(O-geranylgeranyl)-sn-glycerol synthase</fullName>
    </alternativeName>
</protein>
<evidence type="ECO:0000256" key="5">
    <source>
        <dbReference type="ARBA" id="ARBA00022842"/>
    </source>
</evidence>
<name>A0A830F870_9EURY</name>
<feature type="transmembrane region" description="Helical" evidence="11">
    <location>
        <begin position="186"/>
        <end position="206"/>
    </location>
</feature>
<keyword evidence="9 11" id="KW-0594">Phospholipid biosynthesis</keyword>
<evidence type="ECO:0000256" key="3">
    <source>
        <dbReference type="ARBA" id="ARBA00022679"/>
    </source>
</evidence>
<dbReference type="UniPathway" id="UPA00940"/>
<dbReference type="EC" id="2.7.7.67" evidence="11"/>
<reference evidence="12" key="1">
    <citation type="journal article" date="2014" name="Int. J. Syst. Evol. Microbiol.">
        <title>Complete genome sequence of Corynebacterium casei LMG S-19264T (=DSM 44701T), isolated from a smear-ripened cheese.</title>
        <authorList>
            <consortium name="US DOE Joint Genome Institute (JGI-PGF)"/>
            <person name="Walter F."/>
            <person name="Albersmeier A."/>
            <person name="Kalinowski J."/>
            <person name="Ruckert C."/>
        </authorList>
    </citation>
    <scope>NUCLEOTIDE SEQUENCE</scope>
    <source>
        <strain evidence="12">JCM 19596</strain>
    </source>
</reference>
<keyword evidence="6 11" id="KW-1133">Transmembrane helix</keyword>
<accession>A0A830F870</accession>
<feature type="transmembrane region" description="Helical" evidence="11">
    <location>
        <begin position="111"/>
        <end position="131"/>
    </location>
</feature>
<dbReference type="InterPro" id="IPR002726">
    <property type="entry name" value="CarS_archaea"/>
</dbReference>
<keyword evidence="3 11" id="KW-0808">Transferase</keyword>
<sequence>MIGTDGGRGLQCSAFLAEDGARGERGFLALRDPQRRPHRTAPSGTLRFPAFISARRVAPDMNPLAVVATALWVMLPAYVPNNAAVLAGGGRPIDAGRTLGGRRLLGDGKTWRGTAVGVAAGALLALALDAVRPAASAALGVSLPWFPLAAVVALPAGAMLGDILASFVKRRTGRERGASFPLLDQLDFVVVALALTALSAPEWFAATFTLPVLLAILVLTPVLHVTTNVGAYYLGYKEEPW</sequence>
<dbReference type="Proteomes" id="UP000607197">
    <property type="component" value="Unassembled WGS sequence"/>
</dbReference>
<gene>
    <name evidence="11" type="primary">carS</name>
    <name evidence="12" type="ORF">GCM10009039_03900</name>
</gene>
<dbReference type="InterPro" id="IPR032690">
    <property type="entry name" value="CarS"/>
</dbReference>
<comment type="function">
    <text evidence="11">Catalyzes the formation of CDP-2,3-bis-(O-geranylgeranyl)-sn-glycerol (CDP-archaeol) from 2,3-bis-(O-geranylgeranyl)-sn-glycerol 1-phosphate (DGGGP) and CTP. This reaction is the third ether-bond-formation step in the biosynthesis of archaeal membrane lipids.</text>
</comment>
<comment type="pathway">
    <text evidence="11">Membrane lipid metabolism; glycerophospholipid metabolism.</text>
</comment>
<organism evidence="12 13">
    <name type="scientific">Halocalculus aciditolerans</name>
    <dbReference type="NCBI Taxonomy" id="1383812"/>
    <lineage>
        <taxon>Archaea</taxon>
        <taxon>Methanobacteriati</taxon>
        <taxon>Methanobacteriota</taxon>
        <taxon>Stenosarchaea group</taxon>
        <taxon>Halobacteria</taxon>
        <taxon>Halobacteriales</taxon>
        <taxon>Halobacteriaceae</taxon>
        <taxon>Halocalculus</taxon>
    </lineage>
</organism>
<comment type="subcellular location">
    <subcellularLocation>
        <location evidence="11">Cell membrane</location>
        <topology evidence="11">Multi-pass membrane protein</topology>
    </subcellularLocation>
</comment>
<dbReference type="GO" id="GO:0046474">
    <property type="term" value="P:glycerophospholipid biosynthetic process"/>
    <property type="evidence" value="ECO:0007669"/>
    <property type="project" value="UniProtKB-UniRule"/>
</dbReference>
<evidence type="ECO:0000256" key="10">
    <source>
        <dbReference type="ARBA" id="ARBA00023264"/>
    </source>
</evidence>
<dbReference type="GO" id="GO:0005886">
    <property type="term" value="C:plasma membrane"/>
    <property type="evidence" value="ECO:0007669"/>
    <property type="project" value="UniProtKB-SubCell"/>
</dbReference>
<dbReference type="PANTHER" id="PTHR39650:SF1">
    <property type="entry name" value="CDP-ARCHAEOL SYNTHASE"/>
    <property type="match status" value="1"/>
</dbReference>
<reference evidence="12" key="2">
    <citation type="submission" date="2020-09" db="EMBL/GenBank/DDBJ databases">
        <authorList>
            <person name="Sun Q."/>
            <person name="Ohkuma M."/>
        </authorList>
    </citation>
    <scope>NUCLEOTIDE SEQUENCE</scope>
    <source>
        <strain evidence="12">JCM 19596</strain>
    </source>
</reference>
<dbReference type="NCBIfam" id="NF003114">
    <property type="entry name" value="PRK04032.1"/>
    <property type="match status" value="1"/>
</dbReference>
<keyword evidence="13" id="KW-1185">Reference proteome</keyword>
<feature type="transmembrane region" description="Helical" evidence="11">
    <location>
        <begin position="143"/>
        <end position="165"/>
    </location>
</feature>
<evidence type="ECO:0000256" key="11">
    <source>
        <dbReference type="HAMAP-Rule" id="MF_01117"/>
    </source>
</evidence>
<dbReference type="EMBL" id="BMPG01000001">
    <property type="protein sequence ID" value="GGL48877.1"/>
    <property type="molecule type" value="Genomic_DNA"/>
</dbReference>
<keyword evidence="8 11" id="KW-0472">Membrane</keyword>
<comment type="similarity">
    <text evidence="11">Belongs to the CDP-archaeol synthase family.</text>
</comment>
<keyword evidence="7 11" id="KW-0443">Lipid metabolism</keyword>
<keyword evidence="5 11" id="KW-0460">Magnesium</keyword>
<proteinExistence type="inferred from homology"/>
<dbReference type="HAMAP" id="MF_01117">
    <property type="entry name" value="CDP_archaeol_synth"/>
    <property type="match status" value="1"/>
</dbReference>
<comment type="cofactor">
    <cofactor evidence="11">
        <name>Mg(2+)</name>
        <dbReference type="ChEBI" id="CHEBI:18420"/>
    </cofactor>
</comment>
<keyword evidence="1 11" id="KW-1003">Cell membrane</keyword>
<feature type="transmembrane region" description="Helical" evidence="11">
    <location>
        <begin position="212"/>
        <end position="235"/>
    </location>
</feature>
<evidence type="ECO:0000256" key="2">
    <source>
        <dbReference type="ARBA" id="ARBA00022516"/>
    </source>
</evidence>
<dbReference type="PANTHER" id="PTHR39650">
    <property type="entry name" value="CDP-ARCHAEOL SYNTHASE"/>
    <property type="match status" value="1"/>
</dbReference>
<evidence type="ECO:0000256" key="7">
    <source>
        <dbReference type="ARBA" id="ARBA00023098"/>
    </source>
</evidence>
<evidence type="ECO:0000313" key="13">
    <source>
        <dbReference type="Proteomes" id="UP000607197"/>
    </source>
</evidence>
<evidence type="ECO:0000256" key="6">
    <source>
        <dbReference type="ARBA" id="ARBA00022989"/>
    </source>
</evidence>
<dbReference type="AlphaFoldDB" id="A0A830F870"/>
<keyword evidence="4 11" id="KW-0812">Transmembrane</keyword>
<keyword evidence="10 11" id="KW-1208">Phospholipid metabolism</keyword>
<comment type="catalytic activity">
    <reaction evidence="11">
        <text>2,3-bis-O-(geranylgeranyl)-sn-glycerol 1-phosphate + CTP + H(+) = CDP-2,3-bis-O-(geranylgeranyl)-sn-glycerol + diphosphate</text>
        <dbReference type="Rhea" id="RHEA:25690"/>
        <dbReference type="ChEBI" id="CHEBI:15378"/>
        <dbReference type="ChEBI" id="CHEBI:33019"/>
        <dbReference type="ChEBI" id="CHEBI:37563"/>
        <dbReference type="ChEBI" id="CHEBI:58837"/>
        <dbReference type="ChEBI" id="CHEBI:58838"/>
        <dbReference type="EC" id="2.7.7.67"/>
    </reaction>
</comment>
<comment type="caution">
    <text evidence="12">The sequence shown here is derived from an EMBL/GenBank/DDBJ whole genome shotgun (WGS) entry which is preliminary data.</text>
</comment>
<evidence type="ECO:0000256" key="8">
    <source>
        <dbReference type="ARBA" id="ARBA00023136"/>
    </source>
</evidence>